<protein>
    <submittedName>
        <fullName evidence="1">Uncharacterized protein</fullName>
    </submittedName>
</protein>
<dbReference type="Proteomes" id="UP000596004">
    <property type="component" value="Chromosome"/>
</dbReference>
<name>A0A7T9DJT9_9ARCH</name>
<organism evidence="1">
    <name type="scientific">Candidatus Iainarchaeum sp</name>
    <dbReference type="NCBI Taxonomy" id="3101447"/>
    <lineage>
        <taxon>Archaea</taxon>
        <taxon>Candidatus Iainarchaeota</taxon>
        <taxon>Candidatus Iainarchaeia</taxon>
        <taxon>Candidatus Iainarchaeales</taxon>
        <taxon>Candidatus Iainarchaeaceae</taxon>
        <taxon>Candidatus Iainarchaeum</taxon>
    </lineage>
</organism>
<evidence type="ECO:0000313" key="1">
    <source>
        <dbReference type="EMBL" id="QQR92565.1"/>
    </source>
</evidence>
<proteinExistence type="predicted"/>
<gene>
    <name evidence="1" type="ORF">IPJ89_05470</name>
</gene>
<sequence>MSPQRKALKKVSAGRGLDFKQIKQPRVERLLDRWAVAEQGRKLKPNWKVELLTDPYLHKGNLGVVAITRPDGEVIYRGRTAGEYPLENDKRQARVRVELHRHTHRSPTGAIRLNTQGVLAILEEVAVSHRATHARKPTREYSFEQLKLEARRHTFDTHGNLLELVHHVVRLFGNEVKYRRAIRDMVRDPEMHTHLRALNALTVRQDERHMLPEAASKGLASHLIPVLDYLERKQKHFKREK</sequence>
<reference evidence="1" key="1">
    <citation type="submission" date="2020-11" db="EMBL/GenBank/DDBJ databases">
        <title>Connecting structure to function with the recovery of over 1000 high-quality activated sludge metagenome-assembled genomes encoding full-length rRNA genes using long-read sequencing.</title>
        <authorList>
            <person name="Singleton C.M."/>
            <person name="Petriglieri F."/>
            <person name="Kristensen J.M."/>
            <person name="Kirkegaard R.H."/>
            <person name="Michaelsen T.Y."/>
            <person name="Andersen M.H."/>
            <person name="Karst S.M."/>
            <person name="Dueholm M.S."/>
            <person name="Nielsen P.H."/>
            <person name="Albertsen M."/>
        </authorList>
    </citation>
    <scope>NUCLEOTIDE SEQUENCE</scope>
    <source>
        <strain evidence="1">Fred_18-Q3-R57-64_BAT3C.431</strain>
    </source>
</reference>
<dbReference type="EMBL" id="CP064981">
    <property type="protein sequence ID" value="QQR92565.1"/>
    <property type="molecule type" value="Genomic_DNA"/>
</dbReference>
<dbReference type="AlphaFoldDB" id="A0A7T9DJT9"/>
<accession>A0A7T9DJT9</accession>